<gene>
    <name evidence="2" type="ORF">C8F04DRAFT_1390810</name>
</gene>
<comment type="caution">
    <text evidence="2">The sequence shown here is derived from an EMBL/GenBank/DDBJ whole genome shotgun (WGS) entry which is preliminary data.</text>
</comment>
<reference evidence="2" key="1">
    <citation type="submission" date="2023-03" db="EMBL/GenBank/DDBJ databases">
        <title>Massive genome expansion in bonnet fungi (Mycena s.s.) driven by repeated elements and novel gene families across ecological guilds.</title>
        <authorList>
            <consortium name="Lawrence Berkeley National Laboratory"/>
            <person name="Harder C.B."/>
            <person name="Miyauchi S."/>
            <person name="Viragh M."/>
            <person name="Kuo A."/>
            <person name="Thoen E."/>
            <person name="Andreopoulos B."/>
            <person name="Lu D."/>
            <person name="Skrede I."/>
            <person name="Drula E."/>
            <person name="Henrissat B."/>
            <person name="Morin E."/>
            <person name="Kohler A."/>
            <person name="Barry K."/>
            <person name="LaButti K."/>
            <person name="Morin E."/>
            <person name="Salamov A."/>
            <person name="Lipzen A."/>
            <person name="Mereny Z."/>
            <person name="Hegedus B."/>
            <person name="Baldrian P."/>
            <person name="Stursova M."/>
            <person name="Weitz H."/>
            <person name="Taylor A."/>
            <person name="Grigoriev I.V."/>
            <person name="Nagy L.G."/>
            <person name="Martin F."/>
            <person name="Kauserud H."/>
        </authorList>
    </citation>
    <scope>NUCLEOTIDE SEQUENCE</scope>
    <source>
        <strain evidence="2">CBHHK200</strain>
    </source>
</reference>
<evidence type="ECO:0000313" key="3">
    <source>
        <dbReference type="Proteomes" id="UP001218188"/>
    </source>
</evidence>
<feature type="domain" description="DUF7730" evidence="1">
    <location>
        <begin position="145"/>
        <end position="195"/>
    </location>
</feature>
<proteinExistence type="predicted"/>
<dbReference type="Pfam" id="PF24864">
    <property type="entry name" value="DUF7730"/>
    <property type="match status" value="1"/>
</dbReference>
<dbReference type="InterPro" id="IPR056632">
    <property type="entry name" value="DUF7730"/>
</dbReference>
<dbReference type="AlphaFoldDB" id="A0AAD6T8Y7"/>
<dbReference type="EMBL" id="JARJCM010000014">
    <property type="protein sequence ID" value="KAJ7041941.1"/>
    <property type="molecule type" value="Genomic_DNA"/>
</dbReference>
<evidence type="ECO:0000313" key="2">
    <source>
        <dbReference type="EMBL" id="KAJ7041941.1"/>
    </source>
</evidence>
<dbReference type="Proteomes" id="UP001218188">
    <property type="component" value="Unassembled WGS sequence"/>
</dbReference>
<name>A0AAD6T8Y7_9AGAR</name>
<protein>
    <recommendedName>
        <fullName evidence="1">DUF7730 domain-containing protein</fullName>
    </recommendedName>
</protein>
<accession>A0AAD6T8Y7</accession>
<organism evidence="2 3">
    <name type="scientific">Mycena alexandri</name>
    <dbReference type="NCBI Taxonomy" id="1745969"/>
    <lineage>
        <taxon>Eukaryota</taxon>
        <taxon>Fungi</taxon>
        <taxon>Dikarya</taxon>
        <taxon>Basidiomycota</taxon>
        <taxon>Agaricomycotina</taxon>
        <taxon>Agaricomycetes</taxon>
        <taxon>Agaricomycetidae</taxon>
        <taxon>Agaricales</taxon>
        <taxon>Marasmiineae</taxon>
        <taxon>Mycenaceae</taxon>
        <taxon>Mycena</taxon>
    </lineage>
</organism>
<keyword evidence="3" id="KW-1185">Reference proteome</keyword>
<sequence length="303" mass="34771">MSLVGKTTIGKAFRRWLDLLRRKTGRLDIRRRSPIDQPINCALLRLPAELSLPLNAWEIFTKALEVPLTQGLGLNKALVSARPDPKALRTITGRATAWNLWPRSEFLTSHHYLVRTRYYDYSRSHNRLRDGPSKLGIPVEGINPSLFLSCRQVYLEALPILYGSNTFYFLAHEVEAIVLPALGHYYLPEIRSVYLFETTSIVPSWSGVFSVLQQMRLTTLAMCIRLDQIGRSEGRDDPLRAFWGRGMLGIRNLAVFELLLFAGDVDQPAQQELIERCRELMMGPEADEKYRKFLLENQRKLTP</sequence>
<evidence type="ECO:0000259" key="1">
    <source>
        <dbReference type="Pfam" id="PF24864"/>
    </source>
</evidence>